<evidence type="ECO:0000256" key="1">
    <source>
        <dbReference type="ARBA" id="ARBA00008889"/>
    </source>
</evidence>
<evidence type="ECO:0000256" key="2">
    <source>
        <dbReference type="SAM" id="Phobius"/>
    </source>
</evidence>
<dbReference type="SUPFAM" id="SSF160369">
    <property type="entry name" value="Ribosomal protein L10-like"/>
    <property type="match status" value="1"/>
</dbReference>
<accession>A0AAU7QR69</accession>
<reference evidence="3" key="1">
    <citation type="submission" date="2024-06" db="EMBL/GenBank/DDBJ databases">
        <title>Diversity, functionality, and evolutionary history of bacterial symbionts in false click beetles (Coleoptera, Throscidae).</title>
        <authorList>
            <person name="Wierz J.C."/>
            <person name="Malm H."/>
            <person name="Kaltenpoth M."/>
            <person name="Engl T."/>
        </authorList>
    </citation>
    <scope>NUCLEOTIDE SEQUENCE</scope>
    <source>
        <strain evidence="3">Tduv</strain>
    </source>
</reference>
<feature type="transmembrane region" description="Helical" evidence="2">
    <location>
        <begin position="149"/>
        <end position="171"/>
    </location>
</feature>
<name>A0AAU7QR69_9FLAO</name>
<keyword evidence="2" id="KW-0812">Transmembrane</keyword>
<protein>
    <submittedName>
        <fullName evidence="3">Uncharacterized protein</fullName>
    </submittedName>
</protein>
<proteinExistence type="inferred from homology"/>
<dbReference type="EMBL" id="CP157894">
    <property type="protein sequence ID" value="XBT18287.1"/>
    <property type="molecule type" value="Genomic_DNA"/>
</dbReference>
<organism evidence="3">
    <name type="scientific">Candidatus Shikimatogenerans sp. Tduv</name>
    <dbReference type="NCBI Taxonomy" id="3158567"/>
    <lineage>
        <taxon>Bacteria</taxon>
        <taxon>Pseudomonadati</taxon>
        <taxon>Bacteroidota</taxon>
        <taxon>Flavobacteriia</taxon>
        <taxon>Flavobacteriales</taxon>
        <taxon>Candidatus Shikimatogenerans</taxon>
    </lineage>
</organism>
<comment type="similarity">
    <text evidence="1">Belongs to the universal ribosomal protein uL10 family.</text>
</comment>
<dbReference type="AlphaFoldDB" id="A0AAU7QR69"/>
<sequence length="177" mass="21712">MVKKKIKEFVLKLKNKKIIYFLNIKKIKSIYLAKIRKIFYKNNIIMKNIKNSIYIKYINNIKLLNNNIIKKNLTILIYNNKLFDKEKNLNIPINIINNFIKKYNLFPIKIKSIYINKKIYYKKLDIELIKKSYSKNILILKMNKIFMRYIYIFLYSINYYIFNIITLLLFLKNVKKN</sequence>
<dbReference type="Gene3D" id="3.30.70.1730">
    <property type="match status" value="1"/>
</dbReference>
<dbReference type="InterPro" id="IPR043141">
    <property type="entry name" value="Ribosomal_uL10-like_sf"/>
</dbReference>
<keyword evidence="2" id="KW-0472">Membrane</keyword>
<keyword evidence="2" id="KW-1133">Transmembrane helix</keyword>
<gene>
    <name evidence="3" type="ORF">ABNO50_00460</name>
</gene>
<evidence type="ECO:0000313" key="3">
    <source>
        <dbReference type="EMBL" id="XBT18287.1"/>
    </source>
</evidence>